<comment type="subcellular location">
    <subcellularLocation>
        <location evidence="1">Membrane</location>
        <topology evidence="1">Multi-pass membrane protein</topology>
    </subcellularLocation>
</comment>
<accession>A0A382M6X4</accession>
<dbReference type="GO" id="GO:0016020">
    <property type="term" value="C:membrane"/>
    <property type="evidence" value="ECO:0007669"/>
    <property type="project" value="UniProtKB-SubCell"/>
</dbReference>
<sequence length="245" mass="27638">MGMYSAQTSLINYPLWISEFSWRTLFIFLGVTFISASTFILNQINDIESDTINKKLFLVGEYIPKGKSLMISKVLLALGTVLSISANWFTSIFVLSIYIVWGILYNKEPYSWKKKPILGWIANSIVGVMLFMIGWYFVITSQTGVEIKYYDISIFKFMLPYVLCFSSVSLLTTLPDMKGDIEAGDKTFPIVYGKGLTIILSFILISVAFVFGLVCGDPLVSTASIVSLPFFLFTVFRGKEKDIIR</sequence>
<dbReference type="EMBL" id="UINC01091721">
    <property type="protein sequence ID" value="SVC44703.1"/>
    <property type="molecule type" value="Genomic_DNA"/>
</dbReference>
<evidence type="ECO:0000256" key="1">
    <source>
        <dbReference type="ARBA" id="ARBA00004141"/>
    </source>
</evidence>
<evidence type="ECO:0000256" key="2">
    <source>
        <dbReference type="ARBA" id="ARBA00022692"/>
    </source>
</evidence>
<feature type="transmembrane region" description="Helical" evidence="5">
    <location>
        <begin position="219"/>
        <end position="236"/>
    </location>
</feature>
<organism evidence="6">
    <name type="scientific">marine metagenome</name>
    <dbReference type="NCBI Taxonomy" id="408172"/>
    <lineage>
        <taxon>unclassified sequences</taxon>
        <taxon>metagenomes</taxon>
        <taxon>ecological metagenomes</taxon>
    </lineage>
</organism>
<proteinExistence type="predicted"/>
<feature type="transmembrane region" description="Helical" evidence="5">
    <location>
        <begin position="20"/>
        <end position="41"/>
    </location>
</feature>
<feature type="non-terminal residue" evidence="6">
    <location>
        <position position="245"/>
    </location>
</feature>
<dbReference type="InterPro" id="IPR000537">
    <property type="entry name" value="UbiA_prenyltransferase"/>
</dbReference>
<name>A0A382M6X4_9ZZZZ</name>
<dbReference type="Pfam" id="PF01040">
    <property type="entry name" value="UbiA"/>
    <property type="match status" value="1"/>
</dbReference>
<dbReference type="AlphaFoldDB" id="A0A382M6X4"/>
<gene>
    <name evidence="6" type="ORF">METZ01_LOCUS297557</name>
</gene>
<feature type="transmembrane region" description="Helical" evidence="5">
    <location>
        <begin position="195"/>
        <end position="213"/>
    </location>
</feature>
<dbReference type="Gene3D" id="1.10.357.140">
    <property type="entry name" value="UbiA prenyltransferase"/>
    <property type="match status" value="1"/>
</dbReference>
<feature type="transmembrane region" description="Helical" evidence="5">
    <location>
        <begin position="157"/>
        <end position="174"/>
    </location>
</feature>
<keyword evidence="4 5" id="KW-0472">Membrane</keyword>
<dbReference type="InterPro" id="IPR044878">
    <property type="entry name" value="UbiA_sf"/>
</dbReference>
<keyword evidence="3 5" id="KW-1133">Transmembrane helix</keyword>
<keyword evidence="2 5" id="KW-0812">Transmembrane</keyword>
<evidence type="ECO:0000313" key="6">
    <source>
        <dbReference type="EMBL" id="SVC44703.1"/>
    </source>
</evidence>
<evidence type="ECO:0000256" key="4">
    <source>
        <dbReference type="ARBA" id="ARBA00023136"/>
    </source>
</evidence>
<evidence type="ECO:0000256" key="5">
    <source>
        <dbReference type="SAM" id="Phobius"/>
    </source>
</evidence>
<dbReference type="GO" id="GO:0016765">
    <property type="term" value="F:transferase activity, transferring alkyl or aryl (other than methyl) groups"/>
    <property type="evidence" value="ECO:0007669"/>
    <property type="project" value="InterPro"/>
</dbReference>
<evidence type="ECO:0000256" key="3">
    <source>
        <dbReference type="ARBA" id="ARBA00022989"/>
    </source>
</evidence>
<reference evidence="6" key="1">
    <citation type="submission" date="2018-05" db="EMBL/GenBank/DDBJ databases">
        <authorList>
            <person name="Lanie J.A."/>
            <person name="Ng W.-L."/>
            <person name="Kazmierczak K.M."/>
            <person name="Andrzejewski T.M."/>
            <person name="Davidsen T.M."/>
            <person name="Wayne K.J."/>
            <person name="Tettelin H."/>
            <person name="Glass J.I."/>
            <person name="Rusch D."/>
            <person name="Podicherti R."/>
            <person name="Tsui H.-C.T."/>
            <person name="Winkler M.E."/>
        </authorList>
    </citation>
    <scope>NUCLEOTIDE SEQUENCE</scope>
</reference>
<protein>
    <submittedName>
        <fullName evidence="6">Uncharacterized protein</fullName>
    </submittedName>
</protein>
<feature type="transmembrane region" description="Helical" evidence="5">
    <location>
        <begin position="117"/>
        <end position="137"/>
    </location>
</feature>